<accession>A0A5C6QNX0</accession>
<evidence type="ECO:0000313" key="3">
    <source>
        <dbReference type="Proteomes" id="UP000321525"/>
    </source>
</evidence>
<dbReference type="OrthoDB" id="9772097at2"/>
<comment type="caution">
    <text evidence="2">The sequence shown here is derived from an EMBL/GenBank/DDBJ whole genome shotgun (WGS) entry which is preliminary data.</text>
</comment>
<dbReference type="SUPFAM" id="SSF49503">
    <property type="entry name" value="Cupredoxins"/>
    <property type="match status" value="1"/>
</dbReference>
<organism evidence="2 4">
    <name type="scientific">Colwellia hornerae</name>
    <dbReference type="NCBI Taxonomy" id="89402"/>
    <lineage>
        <taxon>Bacteria</taxon>
        <taxon>Pseudomonadati</taxon>
        <taxon>Pseudomonadota</taxon>
        <taxon>Gammaproteobacteria</taxon>
        <taxon>Alteromonadales</taxon>
        <taxon>Colwelliaceae</taxon>
        <taxon>Colwellia</taxon>
    </lineage>
</organism>
<reference evidence="2 4" key="1">
    <citation type="submission" date="2019-07" db="EMBL/GenBank/DDBJ databases">
        <title>Genomes of sea-ice associated Colwellia species.</title>
        <authorList>
            <person name="Bowman J.P."/>
        </authorList>
    </citation>
    <scope>NUCLEOTIDE SEQUENCE [LARGE SCALE GENOMIC DNA]</scope>
    <source>
        <strain evidence="1 3">ACAM 607</strain>
        <strain evidence="2 4">IC036</strain>
    </source>
</reference>
<keyword evidence="3" id="KW-1185">Reference proteome</keyword>
<gene>
    <name evidence="1" type="ORF">ESZ26_06685</name>
    <name evidence="2" type="ORF">ESZ27_04175</name>
</gene>
<sequence length="104" mass="11676">MILSSFASQASNTKILVVDVDKKPLANIVVFAEPEIKSTAAKSALSVPYAAIMDQVNRQFSPHILVVNKNTNIDFPNSDRIKHHVYSFSPAKTFEIQLYREKEL</sequence>
<evidence type="ECO:0000313" key="2">
    <source>
        <dbReference type="EMBL" id="TWX70320.1"/>
    </source>
</evidence>
<dbReference type="EMBL" id="VOLQ01000005">
    <property type="protein sequence ID" value="TWX70320.1"/>
    <property type="molecule type" value="Genomic_DNA"/>
</dbReference>
<evidence type="ECO:0000313" key="1">
    <source>
        <dbReference type="EMBL" id="TWX61067.1"/>
    </source>
</evidence>
<dbReference type="InterPro" id="IPR008972">
    <property type="entry name" value="Cupredoxin"/>
</dbReference>
<name>A0A5C6QNX0_9GAMM</name>
<dbReference type="Proteomes" id="UP000321917">
    <property type="component" value="Unassembled WGS sequence"/>
</dbReference>
<dbReference type="AlphaFoldDB" id="A0A5C6QNX0"/>
<proteinExistence type="predicted"/>
<dbReference type="Proteomes" id="UP000321525">
    <property type="component" value="Unassembled WGS sequence"/>
</dbReference>
<dbReference type="RefSeq" id="WP_146798970.1">
    <property type="nucleotide sequence ID" value="NZ_VOLP01000008.1"/>
</dbReference>
<protein>
    <submittedName>
        <fullName evidence="2">Uncharacterized protein</fullName>
    </submittedName>
</protein>
<dbReference type="EMBL" id="VOLR01000007">
    <property type="protein sequence ID" value="TWX61067.1"/>
    <property type="molecule type" value="Genomic_DNA"/>
</dbReference>
<evidence type="ECO:0000313" key="4">
    <source>
        <dbReference type="Proteomes" id="UP000321917"/>
    </source>
</evidence>